<name>A0A6J4IFM4_9PROT</name>
<dbReference type="SMART" id="SM00922">
    <property type="entry name" value="MR_MLE"/>
    <property type="match status" value="1"/>
</dbReference>
<dbReference type="InterPro" id="IPR036849">
    <property type="entry name" value="Enolase-like_C_sf"/>
</dbReference>
<dbReference type="InterPro" id="IPR034382">
    <property type="entry name" value="AHGA_cycloisomerase"/>
</dbReference>
<evidence type="ECO:0000256" key="3">
    <source>
        <dbReference type="ARBA" id="ARBA00022842"/>
    </source>
</evidence>
<sequence length="362" mass="39499">MPRIASLETGFYRIPLPEVLTDSMHGEMRAFELNTVRIRDADGAEGVGYTFTVGRNGAAVDAVLSREFPEIIGGEEADGIERLWHKAWWALHYGGRGGPTVLALSAVDMALWDLKARRARLPLWNILGGFDPKVPAYAGGIDLDLSLEALLKQTDGNLAKGFRAIKMKVGRKRLAEDVARVAAMRAHLGEGFPLMADANMKWTVDEAIRAARAFLPHDLTWIEEPTIPDDPAGHARILREGGLPVAAGENLRTLWDFKQYIAGGAVSFPEPDVTNCGGVTPFMKIAHLAEAFNMPVTSHGAHDVTVHLLAACPNRSYLEAHGFGLERYIAEPLVIEEGFAIAPDRPGHGITFDWEGLARLKA</sequence>
<dbReference type="SFLD" id="SFLDS00001">
    <property type="entry name" value="Enolase"/>
    <property type="match status" value="1"/>
</dbReference>
<proteinExistence type="predicted"/>
<evidence type="ECO:0000256" key="2">
    <source>
        <dbReference type="ARBA" id="ARBA00022723"/>
    </source>
</evidence>
<dbReference type="Gene3D" id="3.20.20.120">
    <property type="entry name" value="Enolase-like C-terminal domain"/>
    <property type="match status" value="1"/>
</dbReference>
<keyword evidence="2" id="KW-0479">Metal-binding</keyword>
<evidence type="ECO:0000256" key="1">
    <source>
        <dbReference type="ARBA" id="ARBA00001946"/>
    </source>
</evidence>
<dbReference type="InterPro" id="IPR029017">
    <property type="entry name" value="Enolase-like_N"/>
</dbReference>
<gene>
    <name evidence="5" type="ORF">AVDCRST_MAG27-1968</name>
</gene>
<dbReference type="InterPro" id="IPR046945">
    <property type="entry name" value="RHMD-like"/>
</dbReference>
<dbReference type="GO" id="GO:0000287">
    <property type="term" value="F:magnesium ion binding"/>
    <property type="evidence" value="ECO:0007669"/>
    <property type="project" value="UniProtKB-ARBA"/>
</dbReference>
<dbReference type="Pfam" id="PF13378">
    <property type="entry name" value="MR_MLE_C"/>
    <property type="match status" value="1"/>
</dbReference>
<comment type="cofactor">
    <cofactor evidence="1">
        <name>Mg(2+)</name>
        <dbReference type="ChEBI" id="CHEBI:18420"/>
    </cofactor>
</comment>
<evidence type="ECO:0000313" key="5">
    <source>
        <dbReference type="EMBL" id="CAA9251142.1"/>
    </source>
</evidence>
<dbReference type="PROSITE" id="PS00909">
    <property type="entry name" value="MR_MLE_2"/>
    <property type="match status" value="1"/>
</dbReference>
<dbReference type="CDD" id="cd03316">
    <property type="entry name" value="MR_like"/>
    <property type="match status" value="1"/>
</dbReference>
<dbReference type="SFLD" id="SFLDF00557">
    <property type="entry name" value="3_6-anhydro-alpha-L-galactonat"/>
    <property type="match status" value="1"/>
</dbReference>
<dbReference type="SFLD" id="SFLDG00179">
    <property type="entry name" value="mandelate_racemase"/>
    <property type="match status" value="1"/>
</dbReference>
<dbReference type="PANTHER" id="PTHR13794">
    <property type="entry name" value="ENOLASE SUPERFAMILY, MANDELATE RACEMASE"/>
    <property type="match status" value="1"/>
</dbReference>
<keyword evidence="3" id="KW-0460">Magnesium</keyword>
<dbReference type="GO" id="GO:0016836">
    <property type="term" value="F:hydro-lyase activity"/>
    <property type="evidence" value="ECO:0007669"/>
    <property type="project" value="TreeGrafter"/>
</dbReference>
<dbReference type="InterPro" id="IPR013342">
    <property type="entry name" value="Mandelate_racemase_C"/>
</dbReference>
<dbReference type="InterPro" id="IPR018110">
    <property type="entry name" value="Mandel_Rmase/mucon_lact_enz_CS"/>
</dbReference>
<dbReference type="Pfam" id="PF02746">
    <property type="entry name" value="MR_MLE_N"/>
    <property type="match status" value="1"/>
</dbReference>
<protein>
    <submittedName>
        <fullName evidence="5">Mandelate racemase/muconate lactonizing enzyme family protein</fullName>
    </submittedName>
</protein>
<accession>A0A6J4IFM4</accession>
<dbReference type="GO" id="GO:0009063">
    <property type="term" value="P:amino acid catabolic process"/>
    <property type="evidence" value="ECO:0007669"/>
    <property type="project" value="InterPro"/>
</dbReference>
<dbReference type="GO" id="GO:0019388">
    <property type="term" value="P:galactose catabolic process"/>
    <property type="evidence" value="ECO:0007669"/>
    <property type="project" value="InterPro"/>
</dbReference>
<dbReference type="SUPFAM" id="SSF51604">
    <property type="entry name" value="Enolase C-terminal domain-like"/>
    <property type="match status" value="1"/>
</dbReference>
<dbReference type="GO" id="GO:0016853">
    <property type="term" value="F:isomerase activity"/>
    <property type="evidence" value="ECO:0007669"/>
    <property type="project" value="InterPro"/>
</dbReference>
<evidence type="ECO:0000259" key="4">
    <source>
        <dbReference type="SMART" id="SM00922"/>
    </source>
</evidence>
<dbReference type="EMBL" id="CADCTD010000083">
    <property type="protein sequence ID" value="CAA9251142.1"/>
    <property type="molecule type" value="Genomic_DNA"/>
</dbReference>
<dbReference type="SUPFAM" id="SSF54826">
    <property type="entry name" value="Enolase N-terminal domain-like"/>
    <property type="match status" value="1"/>
</dbReference>
<dbReference type="AlphaFoldDB" id="A0A6J4IFM4"/>
<dbReference type="InterPro" id="IPR013341">
    <property type="entry name" value="Mandelate_racemase_N_dom"/>
</dbReference>
<dbReference type="PANTHER" id="PTHR13794:SF58">
    <property type="entry name" value="MITOCHONDRIAL ENOLASE SUPERFAMILY MEMBER 1"/>
    <property type="match status" value="1"/>
</dbReference>
<dbReference type="InterPro" id="IPR029065">
    <property type="entry name" value="Enolase_C-like"/>
</dbReference>
<feature type="domain" description="Mandelate racemase/muconate lactonizing enzyme C-terminal" evidence="4">
    <location>
        <begin position="147"/>
        <end position="244"/>
    </location>
</feature>
<organism evidence="5">
    <name type="scientific">uncultured Craurococcus sp</name>
    <dbReference type="NCBI Taxonomy" id="1135998"/>
    <lineage>
        <taxon>Bacteria</taxon>
        <taxon>Pseudomonadati</taxon>
        <taxon>Pseudomonadota</taxon>
        <taxon>Alphaproteobacteria</taxon>
        <taxon>Acetobacterales</taxon>
        <taxon>Acetobacteraceae</taxon>
        <taxon>Craurococcus</taxon>
        <taxon>environmental samples</taxon>
    </lineage>
</organism>
<reference evidence="5" key="1">
    <citation type="submission" date="2020-02" db="EMBL/GenBank/DDBJ databases">
        <authorList>
            <person name="Meier V. D."/>
        </authorList>
    </citation>
    <scope>NUCLEOTIDE SEQUENCE</scope>
    <source>
        <strain evidence="5">AVDCRST_MAG27</strain>
    </source>
</reference>
<dbReference type="Gene3D" id="3.30.390.10">
    <property type="entry name" value="Enolase-like, N-terminal domain"/>
    <property type="match status" value="1"/>
</dbReference>